<feature type="region of interest" description="Disordered" evidence="1">
    <location>
        <begin position="1"/>
        <end position="44"/>
    </location>
</feature>
<feature type="region of interest" description="Disordered" evidence="1">
    <location>
        <begin position="371"/>
        <end position="394"/>
    </location>
</feature>
<feature type="region of interest" description="Disordered" evidence="1">
    <location>
        <begin position="316"/>
        <end position="354"/>
    </location>
</feature>
<proteinExistence type="predicted"/>
<feature type="compositionally biased region" description="Basic residues" evidence="1">
    <location>
        <begin position="326"/>
        <end position="336"/>
    </location>
</feature>
<feature type="region of interest" description="Disordered" evidence="1">
    <location>
        <begin position="143"/>
        <end position="218"/>
    </location>
</feature>
<evidence type="ECO:0000256" key="1">
    <source>
        <dbReference type="SAM" id="MobiDB-lite"/>
    </source>
</evidence>
<gene>
    <name evidence="2" type="ORF">C2L64_50120</name>
</gene>
<evidence type="ECO:0000313" key="2">
    <source>
        <dbReference type="EMBL" id="AUT76751.1"/>
    </source>
</evidence>
<dbReference type="KEGG" id="phs:C2L64_50120"/>
<dbReference type="EMBL" id="CP026109">
    <property type="protein sequence ID" value="AUT76751.1"/>
    <property type="molecule type" value="Genomic_DNA"/>
</dbReference>
<reference evidence="2 3" key="1">
    <citation type="submission" date="2018-01" db="EMBL/GenBank/DDBJ databases">
        <title>Species boundaries and ecological features among Paraburkholderia terrae DSMZ17804T, P. hospita DSMZ17164T and P. caribensis DSMZ13236T.</title>
        <authorList>
            <person name="Pratama A.A."/>
        </authorList>
    </citation>
    <scope>NUCLEOTIDE SEQUENCE [LARGE SCALE GENOMIC DNA]</scope>
    <source>
        <strain evidence="2 3">DSM 17164</strain>
    </source>
</reference>
<organism evidence="2 3">
    <name type="scientific">Paraburkholderia hospita</name>
    <dbReference type="NCBI Taxonomy" id="169430"/>
    <lineage>
        <taxon>Bacteria</taxon>
        <taxon>Pseudomonadati</taxon>
        <taxon>Pseudomonadota</taxon>
        <taxon>Betaproteobacteria</taxon>
        <taxon>Burkholderiales</taxon>
        <taxon>Burkholderiaceae</taxon>
        <taxon>Paraburkholderia</taxon>
    </lineage>
</organism>
<name>A0AAN1MRQ0_9BURK</name>
<feature type="compositionally biased region" description="Basic and acidic residues" evidence="1">
    <location>
        <begin position="377"/>
        <end position="388"/>
    </location>
</feature>
<dbReference type="RefSeq" id="WP_090837081.1">
    <property type="nucleotide sequence ID" value="NZ_CADFGJ010000014.1"/>
</dbReference>
<dbReference type="GeneID" id="55536396"/>
<accession>A0AAN1MRQ0</accession>
<evidence type="ECO:0000313" key="3">
    <source>
        <dbReference type="Proteomes" id="UP000236649"/>
    </source>
</evidence>
<dbReference type="AlphaFoldDB" id="A0AAN1MRQ0"/>
<dbReference type="Proteomes" id="UP000236649">
    <property type="component" value="Chromosome 5"/>
</dbReference>
<protein>
    <submittedName>
        <fullName evidence="2">Uncharacterized protein</fullName>
    </submittedName>
</protein>
<sequence>MSQARGRYAGSRDNGQHHPRHESKSPPNRQGPPYVKAPPRDSAQTASIFKTRSFQFLVDAVGAENIAIALESNITRVGELMKGERFTPETAFHMETTLGLPHGFFDQPNPALAAETIARLKSPLDFIQTDDGPDVESEALKPASALNVDQQPFPKDSLSQEAQMPKKVAGGSPRAVKNSRSEMPEQPEPHAPLKASPSKDRASPKTPQQQPLALSDSAEVENIRRANLHVLTSRNGSKVRLGVVMEMSGFNIADRLHGKKRMDSLEANRFTDRLGLPPGWLDTPRSEADIPESVSHMLTPASRGRVSVQQHEPLAIATDDGAPGKKLAKAKAHTTRSRAGDLGDSESPSPVLADAAGEQETIVVSPQAHVNDFPDELAGRSPEERNDEAPAATPATLESLPASAIPQRNPVPVPFATVTSVDNLHGIEPIAEALIKTLAGKARTGRLDELKALELLQQAALL</sequence>